<comment type="caution">
    <text evidence="1">The sequence shown here is derived from an EMBL/GenBank/DDBJ whole genome shotgun (WGS) entry which is preliminary data.</text>
</comment>
<evidence type="ECO:0000313" key="1">
    <source>
        <dbReference type="EMBL" id="MDC2888745.1"/>
    </source>
</evidence>
<gene>
    <name evidence="1" type="ORF">PN838_08150</name>
</gene>
<evidence type="ECO:0000313" key="2">
    <source>
        <dbReference type="Proteomes" id="UP001528411"/>
    </source>
</evidence>
<dbReference type="EMBL" id="JAQOMS010000002">
    <property type="protein sequence ID" value="MDC2888745.1"/>
    <property type="molecule type" value="Genomic_DNA"/>
</dbReference>
<accession>A0ABT5FB32</accession>
<name>A0ABT5FB32_9GAMM</name>
<reference evidence="1 2" key="1">
    <citation type="submission" date="2023-01" db="EMBL/GenBank/DDBJ databases">
        <title>Psychrosphaera sp. nov., isolated from marine algae.</title>
        <authorList>
            <person name="Bayburt H."/>
            <person name="Choi B.J."/>
            <person name="Kim J.M."/>
            <person name="Choi D.G."/>
            <person name="Jeon C.O."/>
        </authorList>
    </citation>
    <scope>NUCLEOTIDE SEQUENCE [LARGE SCALE GENOMIC DNA]</scope>
    <source>
        <strain evidence="1 2">G1-22</strain>
    </source>
</reference>
<protein>
    <submittedName>
        <fullName evidence="1">Uncharacterized protein</fullName>
    </submittedName>
</protein>
<dbReference type="Proteomes" id="UP001528411">
    <property type="component" value="Unassembled WGS sequence"/>
</dbReference>
<organism evidence="1 2">
    <name type="scientific">Psychrosphaera algicola</name>
    <dbReference type="NCBI Taxonomy" id="3023714"/>
    <lineage>
        <taxon>Bacteria</taxon>
        <taxon>Pseudomonadati</taxon>
        <taxon>Pseudomonadota</taxon>
        <taxon>Gammaproteobacteria</taxon>
        <taxon>Alteromonadales</taxon>
        <taxon>Pseudoalteromonadaceae</taxon>
        <taxon>Psychrosphaera</taxon>
    </lineage>
</organism>
<dbReference type="RefSeq" id="WP_272180321.1">
    <property type="nucleotide sequence ID" value="NZ_JAQOMS010000002.1"/>
</dbReference>
<proteinExistence type="predicted"/>
<keyword evidence="2" id="KW-1185">Reference proteome</keyword>
<sequence length="113" mass="12199">MVSQLVSQQATAGKRLEGLSPSTEKVFKLLGYIMIFNKKKLASAVSLLLLGSLSSVALAAPEKENKSSADLTQVEKTSDKKVASKEKKKIKLLSASSLLVHLYHVKVTTVQSQ</sequence>